<dbReference type="GO" id="GO:0046872">
    <property type="term" value="F:metal ion binding"/>
    <property type="evidence" value="ECO:0007669"/>
    <property type="project" value="UniProtKB-KW"/>
</dbReference>
<dbReference type="STRING" id="4540.A0A3L6TA33"/>
<dbReference type="PANTHER" id="PTHR36308:SF1">
    <property type="entry name" value="DENTIN SIALOPHOSPHOPROTEIN-RELATED"/>
    <property type="match status" value="1"/>
</dbReference>
<dbReference type="GO" id="GO:0003676">
    <property type="term" value="F:nucleic acid binding"/>
    <property type="evidence" value="ECO:0007669"/>
    <property type="project" value="InterPro"/>
</dbReference>
<dbReference type="GO" id="GO:0005524">
    <property type="term" value="F:ATP binding"/>
    <property type="evidence" value="ECO:0007669"/>
    <property type="project" value="InterPro"/>
</dbReference>
<dbReference type="Gene3D" id="3.40.50.300">
    <property type="entry name" value="P-loop containing nucleotide triphosphate hydrolases"/>
    <property type="match status" value="1"/>
</dbReference>
<evidence type="ECO:0000259" key="4">
    <source>
        <dbReference type="Pfam" id="PF00270"/>
    </source>
</evidence>
<evidence type="ECO:0000256" key="2">
    <source>
        <dbReference type="ARBA" id="ARBA00022723"/>
    </source>
</evidence>
<dbReference type="InterPro" id="IPR027417">
    <property type="entry name" value="P-loop_NTPase"/>
</dbReference>
<evidence type="ECO:0000313" key="6">
    <source>
        <dbReference type="EMBL" id="RLN35069.1"/>
    </source>
</evidence>
<accession>A0A3L6TA33</accession>
<dbReference type="InterPro" id="IPR027806">
    <property type="entry name" value="HARBI1_dom"/>
</dbReference>
<evidence type="ECO:0000256" key="1">
    <source>
        <dbReference type="ARBA" id="ARBA00001968"/>
    </source>
</evidence>
<dbReference type="SUPFAM" id="SSF52540">
    <property type="entry name" value="P-loop containing nucleoside triphosphate hydrolases"/>
    <property type="match status" value="1"/>
</dbReference>
<protein>
    <submittedName>
        <fullName evidence="6">Uncharacterized protein</fullName>
    </submittedName>
</protein>
<evidence type="ECO:0000259" key="5">
    <source>
        <dbReference type="Pfam" id="PF13359"/>
    </source>
</evidence>
<feature type="transmembrane region" description="Helical" evidence="3">
    <location>
        <begin position="290"/>
        <end position="309"/>
    </location>
</feature>
<comment type="caution">
    <text evidence="6">The sequence shown here is derived from an EMBL/GenBank/DDBJ whole genome shotgun (WGS) entry which is preliminary data.</text>
</comment>
<proteinExistence type="predicted"/>
<dbReference type="Pfam" id="PF00270">
    <property type="entry name" value="DEAD"/>
    <property type="match status" value="1"/>
</dbReference>
<gene>
    <name evidence="6" type="ORF">C2845_PM03G25580</name>
</gene>
<organism evidence="6 7">
    <name type="scientific">Panicum miliaceum</name>
    <name type="common">Proso millet</name>
    <name type="synonym">Broomcorn millet</name>
    <dbReference type="NCBI Taxonomy" id="4540"/>
    <lineage>
        <taxon>Eukaryota</taxon>
        <taxon>Viridiplantae</taxon>
        <taxon>Streptophyta</taxon>
        <taxon>Embryophyta</taxon>
        <taxon>Tracheophyta</taxon>
        <taxon>Spermatophyta</taxon>
        <taxon>Magnoliopsida</taxon>
        <taxon>Liliopsida</taxon>
        <taxon>Poales</taxon>
        <taxon>Poaceae</taxon>
        <taxon>PACMAD clade</taxon>
        <taxon>Panicoideae</taxon>
        <taxon>Panicodae</taxon>
        <taxon>Paniceae</taxon>
        <taxon>Panicinae</taxon>
        <taxon>Panicum</taxon>
        <taxon>Panicum sect. Panicum</taxon>
    </lineage>
</organism>
<keyword evidence="3" id="KW-1133">Transmembrane helix</keyword>
<evidence type="ECO:0000256" key="3">
    <source>
        <dbReference type="SAM" id="Phobius"/>
    </source>
</evidence>
<keyword evidence="3" id="KW-0472">Membrane</keyword>
<keyword evidence="3" id="KW-0812">Transmembrane</keyword>
<dbReference type="AlphaFoldDB" id="A0A3L6TA33"/>
<name>A0A3L6TA33_PANMI</name>
<dbReference type="Pfam" id="PF13359">
    <property type="entry name" value="DDE_Tnp_4"/>
    <property type="match status" value="1"/>
</dbReference>
<dbReference type="PANTHER" id="PTHR36308">
    <property type="entry name" value="DENTIN SIALOPHOSPHOPROTEIN-RELATED"/>
    <property type="match status" value="1"/>
</dbReference>
<keyword evidence="2" id="KW-0479">Metal-binding</keyword>
<feature type="domain" description="DEAD/DEAH-box helicase" evidence="4">
    <location>
        <begin position="99"/>
        <end position="161"/>
    </location>
</feature>
<dbReference type="Proteomes" id="UP000275267">
    <property type="component" value="Unassembled WGS sequence"/>
</dbReference>
<comment type="cofactor">
    <cofactor evidence="1">
        <name>a divalent metal cation</name>
        <dbReference type="ChEBI" id="CHEBI:60240"/>
    </cofactor>
</comment>
<reference evidence="7" key="1">
    <citation type="journal article" date="2019" name="Nat. Commun.">
        <title>The genome of broomcorn millet.</title>
        <authorList>
            <person name="Zou C."/>
            <person name="Miki D."/>
            <person name="Li D."/>
            <person name="Tang Q."/>
            <person name="Xiao L."/>
            <person name="Rajput S."/>
            <person name="Deng P."/>
            <person name="Jia W."/>
            <person name="Huang R."/>
            <person name="Zhang M."/>
            <person name="Sun Y."/>
            <person name="Hu J."/>
            <person name="Fu X."/>
            <person name="Schnable P.S."/>
            <person name="Li F."/>
            <person name="Zhang H."/>
            <person name="Feng B."/>
            <person name="Zhu X."/>
            <person name="Liu R."/>
            <person name="Schnable J.C."/>
            <person name="Zhu J.-K."/>
            <person name="Zhang H."/>
        </authorList>
    </citation>
    <scope>NUCLEOTIDE SEQUENCE [LARGE SCALE GENOMIC DNA]</scope>
</reference>
<keyword evidence="7" id="KW-1185">Reference proteome</keyword>
<sequence>MWAQHAFNEKVAELRRVAVDAFVRVKGRWACLQKRTEVKLQDLPGVLGACCVLQNICESRREEMDPALRCELTDDETVPQNPVRSDSANNASFETPSAIRQRGIAPFYKGFDVIQQAHSRIEKTATFRSGILQQLDYGLVECQALVLSPTHELAQQIERVMCIEDFVKFDSDSTGSNKSKKAPSSGMIISDLLDLKFTCLPENKETPASSITTEQSSFVDTLNFSAADLDSFSVERKEEMTAAASPPQTNYLATDAAGEKNNLISATTFVSWVCHMEKECLAESVAWDTLAWFAALIAISGYLYKYLLISWFSETVVKRLPTVLNIEHGGYSPLQYSMVLNFDATTHYIRSEAT</sequence>
<evidence type="ECO:0000313" key="7">
    <source>
        <dbReference type="Proteomes" id="UP000275267"/>
    </source>
</evidence>
<dbReference type="InterPro" id="IPR011545">
    <property type="entry name" value="DEAD/DEAH_box_helicase_dom"/>
</dbReference>
<dbReference type="OrthoDB" id="1904894at2759"/>
<dbReference type="EMBL" id="PQIB02000002">
    <property type="protein sequence ID" value="RLN35069.1"/>
    <property type="molecule type" value="Genomic_DNA"/>
</dbReference>
<feature type="domain" description="DDE Tnp4" evidence="5">
    <location>
        <begin position="2"/>
        <end position="55"/>
    </location>
</feature>